<feature type="region of interest" description="Disordered" evidence="1">
    <location>
        <begin position="22"/>
        <end position="49"/>
    </location>
</feature>
<feature type="compositionally biased region" description="Low complexity" evidence="1">
    <location>
        <begin position="35"/>
        <end position="49"/>
    </location>
</feature>
<evidence type="ECO:0000313" key="3">
    <source>
        <dbReference type="Proteomes" id="UP001358614"/>
    </source>
</evidence>
<dbReference type="KEGG" id="ker:91105520"/>
<evidence type="ECO:0000256" key="1">
    <source>
        <dbReference type="SAM" id="MobiDB-lite"/>
    </source>
</evidence>
<protein>
    <submittedName>
        <fullName evidence="2">Uncharacterized protein</fullName>
    </submittedName>
</protein>
<dbReference type="GeneID" id="91105520"/>
<reference evidence="2 3" key="1">
    <citation type="submission" date="2024-01" db="EMBL/GenBank/DDBJ databases">
        <title>Comparative genomics of Cryptococcus and Kwoniella reveals pathogenesis evolution and contrasting modes of karyotype evolution via chromosome fusion or intercentromeric recombination.</title>
        <authorList>
            <person name="Coelho M.A."/>
            <person name="David-Palma M."/>
            <person name="Shea T."/>
            <person name="Bowers K."/>
            <person name="McGinley-Smith S."/>
            <person name="Mohammad A.W."/>
            <person name="Gnirke A."/>
            <person name="Yurkov A.M."/>
            <person name="Nowrousian M."/>
            <person name="Sun S."/>
            <person name="Cuomo C.A."/>
            <person name="Heitman J."/>
        </authorList>
    </citation>
    <scope>NUCLEOTIDE SEQUENCE [LARGE SCALE GENOMIC DNA]</scope>
    <source>
        <strain evidence="2 3">PYCC6329</strain>
    </source>
</reference>
<organism evidence="2 3">
    <name type="scientific">Kwoniella europaea PYCC6329</name>
    <dbReference type="NCBI Taxonomy" id="1423913"/>
    <lineage>
        <taxon>Eukaryota</taxon>
        <taxon>Fungi</taxon>
        <taxon>Dikarya</taxon>
        <taxon>Basidiomycota</taxon>
        <taxon>Agaricomycotina</taxon>
        <taxon>Tremellomycetes</taxon>
        <taxon>Tremellales</taxon>
        <taxon>Cryptococcaceae</taxon>
        <taxon>Kwoniella</taxon>
    </lineage>
</organism>
<name>A0AAX4KQ33_9TREE</name>
<dbReference type="AlphaFoldDB" id="A0AAX4KQ33"/>
<dbReference type="EMBL" id="CP144090">
    <property type="protein sequence ID" value="WWD08606.1"/>
    <property type="molecule type" value="Genomic_DNA"/>
</dbReference>
<proteinExistence type="predicted"/>
<keyword evidence="3" id="KW-1185">Reference proteome</keyword>
<dbReference type="RefSeq" id="XP_066086573.1">
    <property type="nucleotide sequence ID" value="XM_066230476.1"/>
</dbReference>
<dbReference type="Proteomes" id="UP001358614">
    <property type="component" value="Chromosome 2"/>
</dbReference>
<sequence length="112" mass="12573">MLRLLRSPQLLRSSFSKAPIQSVYRRAHHTSSSETPKPSATTSNSSPSSDHMGFLFMGLTGGLIVNWLMDRHFDEVNRCNKEKLAEEDWRRDVLGELKALNKKKNFGGVGGI</sequence>
<gene>
    <name evidence="2" type="ORF">V865_006719</name>
</gene>
<accession>A0AAX4KQ33</accession>
<evidence type="ECO:0000313" key="2">
    <source>
        <dbReference type="EMBL" id="WWD08606.1"/>
    </source>
</evidence>